<dbReference type="Gene3D" id="3.50.50.60">
    <property type="entry name" value="FAD/NAD(P)-binding domain"/>
    <property type="match status" value="1"/>
</dbReference>
<dbReference type="Gene3D" id="3.30.9.10">
    <property type="entry name" value="D-Amino Acid Oxidase, subunit A, domain 2"/>
    <property type="match status" value="1"/>
</dbReference>
<protein>
    <submittedName>
        <fullName evidence="7">FAD-binding oxidoreductase</fullName>
    </submittedName>
</protein>
<evidence type="ECO:0000256" key="4">
    <source>
        <dbReference type="ARBA" id="ARBA00022827"/>
    </source>
</evidence>
<dbReference type="InterPro" id="IPR006076">
    <property type="entry name" value="FAD-dep_OxRdtase"/>
</dbReference>
<evidence type="ECO:0000313" key="7">
    <source>
        <dbReference type="EMBL" id="AZI43076.1"/>
    </source>
</evidence>
<dbReference type="InterPro" id="IPR039651">
    <property type="entry name" value="FixC-like"/>
</dbReference>
<organism evidence="7 8">
    <name type="scientific">Deinococcus psychrotolerans</name>
    <dbReference type="NCBI Taxonomy" id="2489213"/>
    <lineage>
        <taxon>Bacteria</taxon>
        <taxon>Thermotogati</taxon>
        <taxon>Deinococcota</taxon>
        <taxon>Deinococci</taxon>
        <taxon>Deinococcales</taxon>
        <taxon>Deinococcaceae</taxon>
        <taxon>Deinococcus</taxon>
    </lineage>
</organism>
<evidence type="ECO:0000259" key="6">
    <source>
        <dbReference type="Pfam" id="PF01266"/>
    </source>
</evidence>
<dbReference type="PANTHER" id="PTHR43624">
    <property type="entry name" value="ELECTRON TRANSFER FLAVOPROTEIN-QUINONE OXIDOREDUCTASE YDIS-RELATED"/>
    <property type="match status" value="1"/>
</dbReference>
<dbReference type="RefSeq" id="WP_124870909.1">
    <property type="nucleotide sequence ID" value="NZ_CP034183.1"/>
</dbReference>
<dbReference type="EMBL" id="CP034183">
    <property type="protein sequence ID" value="AZI43076.1"/>
    <property type="molecule type" value="Genomic_DNA"/>
</dbReference>
<dbReference type="KEGG" id="dph:EHF33_10250"/>
<dbReference type="AlphaFoldDB" id="A0A3G8YPH8"/>
<comment type="cofactor">
    <cofactor evidence="1">
        <name>FAD</name>
        <dbReference type="ChEBI" id="CHEBI:57692"/>
    </cofactor>
</comment>
<accession>A0A3G8YPH8</accession>
<reference evidence="7 8" key="1">
    <citation type="submission" date="2018-11" db="EMBL/GenBank/DDBJ databases">
        <title>Deinococcus shelandsis sp. nov., isolated from South Shetland Islands soil of Antarctica.</title>
        <authorList>
            <person name="Tian J."/>
        </authorList>
    </citation>
    <scope>NUCLEOTIDE SEQUENCE [LARGE SCALE GENOMIC DNA]</scope>
    <source>
        <strain evidence="7 8">S14-83T</strain>
    </source>
</reference>
<comment type="similarity">
    <text evidence="2">Belongs to the ETF-QO/FixC family.</text>
</comment>
<gene>
    <name evidence="7" type="ORF">EHF33_10250</name>
</gene>
<proteinExistence type="inferred from homology"/>
<sequence>MGNVYAHVGQTFEPVPYDVVVLGAGRMGSLAAHFLMLERPSLKLLLLDQGGLPNEEGATILAPGIWTALDVPPGKRAQADWTRRLLTGDLSPEDGGLGKAGQSDAPTLPRGMVELLENSVDGSVPSREVSGLPADLADLAALPFARLDPLALSYSAASLTTRAAQSAVRTGADLMLNVKAQPTQTGVKLSRLSVTNTHQVVVHETHLLEAGQVIVAAGAEGPHLAENALGSVTHHARAYRQLPRLNVDTSDTTPVLRAANLTLRPYAGGLTLVPPVHHRDPHGYAPTGGRLSGVPVGLRRETLEDVLRTMDVLPALGTAALELGRSVSDVPGAWLSLPQGGWPLFEPLTERHWLLLGGEKADLVGPAVARELAKVVLESVK</sequence>
<dbReference type="Proteomes" id="UP000276417">
    <property type="component" value="Chromosome 1"/>
</dbReference>
<dbReference type="OrthoDB" id="63740at2"/>
<dbReference type="PANTHER" id="PTHR43624:SF2">
    <property type="entry name" value="ELECTRON TRANSFER FLAVOPROTEIN-QUINONE OXIDOREDUCTASE YDIS-RELATED"/>
    <property type="match status" value="1"/>
</dbReference>
<keyword evidence="4" id="KW-0274">FAD</keyword>
<dbReference type="GO" id="GO:0016491">
    <property type="term" value="F:oxidoreductase activity"/>
    <property type="evidence" value="ECO:0007669"/>
    <property type="project" value="UniProtKB-KW"/>
</dbReference>
<evidence type="ECO:0000256" key="2">
    <source>
        <dbReference type="ARBA" id="ARBA00006796"/>
    </source>
</evidence>
<keyword evidence="3" id="KW-0285">Flavoprotein</keyword>
<evidence type="ECO:0000256" key="3">
    <source>
        <dbReference type="ARBA" id="ARBA00022630"/>
    </source>
</evidence>
<dbReference type="SUPFAM" id="SSF51905">
    <property type="entry name" value="FAD/NAD(P)-binding domain"/>
    <property type="match status" value="1"/>
</dbReference>
<dbReference type="InterPro" id="IPR036188">
    <property type="entry name" value="FAD/NAD-bd_sf"/>
</dbReference>
<feature type="domain" description="FAD dependent oxidoreductase" evidence="6">
    <location>
        <begin position="18"/>
        <end position="315"/>
    </location>
</feature>
<keyword evidence="8" id="KW-1185">Reference proteome</keyword>
<evidence type="ECO:0000256" key="5">
    <source>
        <dbReference type="ARBA" id="ARBA00023002"/>
    </source>
</evidence>
<evidence type="ECO:0000256" key="1">
    <source>
        <dbReference type="ARBA" id="ARBA00001974"/>
    </source>
</evidence>
<evidence type="ECO:0000313" key="8">
    <source>
        <dbReference type="Proteomes" id="UP000276417"/>
    </source>
</evidence>
<keyword evidence="5" id="KW-0560">Oxidoreductase</keyword>
<name>A0A3G8YPH8_9DEIO</name>
<dbReference type="Pfam" id="PF01266">
    <property type="entry name" value="DAO"/>
    <property type="match status" value="1"/>
</dbReference>